<evidence type="ECO:0000259" key="1">
    <source>
        <dbReference type="Pfam" id="PF13276"/>
    </source>
</evidence>
<dbReference type="InterPro" id="IPR025948">
    <property type="entry name" value="HTH-like_dom"/>
</dbReference>
<dbReference type="Pfam" id="PF13276">
    <property type="entry name" value="HTH_21"/>
    <property type="match status" value="1"/>
</dbReference>
<dbReference type="AlphaFoldDB" id="A0A9W6NCE1"/>
<organism evidence="2 3">
    <name type="scientific">Ancylobacter defluvii</name>
    <dbReference type="NCBI Taxonomy" id="1282440"/>
    <lineage>
        <taxon>Bacteria</taxon>
        <taxon>Pseudomonadati</taxon>
        <taxon>Pseudomonadota</taxon>
        <taxon>Alphaproteobacteria</taxon>
        <taxon>Hyphomicrobiales</taxon>
        <taxon>Xanthobacteraceae</taxon>
        <taxon>Ancylobacter</taxon>
    </lineage>
</organism>
<name>A0A9W6NCE1_9HYPH</name>
<feature type="domain" description="HTH-like" evidence="1">
    <location>
        <begin position="45"/>
        <end position="96"/>
    </location>
</feature>
<reference evidence="2" key="1">
    <citation type="journal article" date="2014" name="Int. J. Syst. Evol. Microbiol.">
        <title>Complete genome sequence of Corynebacterium casei LMG S-19264T (=DSM 44701T), isolated from a smear-ripened cheese.</title>
        <authorList>
            <consortium name="US DOE Joint Genome Institute (JGI-PGF)"/>
            <person name="Walter F."/>
            <person name="Albersmeier A."/>
            <person name="Kalinowski J."/>
            <person name="Ruckert C."/>
        </authorList>
    </citation>
    <scope>NUCLEOTIDE SEQUENCE</scope>
    <source>
        <strain evidence="2">VKM B-2789</strain>
    </source>
</reference>
<sequence length="130" mass="14684">MKYAFIADHRLLFSIRAMCRCLCVQPSALYAWLKDPLSKRAQEDHRQTGLIRAAWSESGKVYGYRKLHDDLADMGESRCPNRVARLTRLAGIRAQIATSAAPTAMEASHPWRSTTRSIAGLTRRRLTRPG</sequence>
<dbReference type="EMBL" id="BSFM01000016">
    <property type="protein sequence ID" value="GLK85466.1"/>
    <property type="molecule type" value="Genomic_DNA"/>
</dbReference>
<dbReference type="PANTHER" id="PTHR46889:SF4">
    <property type="entry name" value="TRANSPOSASE INSO FOR INSERTION SEQUENCE ELEMENT IS911B-RELATED"/>
    <property type="match status" value="1"/>
</dbReference>
<reference evidence="2" key="2">
    <citation type="submission" date="2023-01" db="EMBL/GenBank/DDBJ databases">
        <authorList>
            <person name="Sun Q."/>
            <person name="Evtushenko L."/>
        </authorList>
    </citation>
    <scope>NUCLEOTIDE SEQUENCE</scope>
    <source>
        <strain evidence="2">VKM B-2789</strain>
    </source>
</reference>
<evidence type="ECO:0000313" key="3">
    <source>
        <dbReference type="Proteomes" id="UP001143330"/>
    </source>
</evidence>
<dbReference type="Proteomes" id="UP001143330">
    <property type="component" value="Unassembled WGS sequence"/>
</dbReference>
<dbReference type="InterPro" id="IPR050900">
    <property type="entry name" value="Transposase_IS3/IS150/IS904"/>
</dbReference>
<accession>A0A9W6NCE1</accession>
<evidence type="ECO:0000313" key="2">
    <source>
        <dbReference type="EMBL" id="GLK85466.1"/>
    </source>
</evidence>
<proteinExistence type="predicted"/>
<gene>
    <name evidence="2" type="ORF">GCM10017653_35360</name>
</gene>
<protein>
    <recommendedName>
        <fullName evidence="1">HTH-like domain-containing protein</fullName>
    </recommendedName>
</protein>
<keyword evidence="3" id="KW-1185">Reference proteome</keyword>
<comment type="caution">
    <text evidence="2">The sequence shown here is derived from an EMBL/GenBank/DDBJ whole genome shotgun (WGS) entry which is preliminary data.</text>
</comment>
<dbReference type="PANTHER" id="PTHR46889">
    <property type="entry name" value="TRANSPOSASE INSF FOR INSERTION SEQUENCE IS3B-RELATED"/>
    <property type="match status" value="1"/>
</dbReference>